<name>A0A061RB74_9CHLO</name>
<organism evidence="2">
    <name type="scientific">Tetraselmis sp. GSL018</name>
    <dbReference type="NCBI Taxonomy" id="582737"/>
    <lineage>
        <taxon>Eukaryota</taxon>
        <taxon>Viridiplantae</taxon>
        <taxon>Chlorophyta</taxon>
        <taxon>core chlorophytes</taxon>
        <taxon>Chlorodendrophyceae</taxon>
        <taxon>Chlorodendrales</taxon>
        <taxon>Chlorodendraceae</taxon>
        <taxon>Tetraselmis</taxon>
    </lineage>
</organism>
<evidence type="ECO:0000313" key="2">
    <source>
        <dbReference type="EMBL" id="JAC67761.1"/>
    </source>
</evidence>
<reference evidence="2" key="1">
    <citation type="submission" date="2014-05" db="EMBL/GenBank/DDBJ databases">
        <title>The transcriptome of the halophilic microalga Tetraselmis sp. GSL018 isolated from the Great Salt Lake, Utah.</title>
        <authorList>
            <person name="Jinkerson R.E."/>
            <person name="D'Adamo S."/>
            <person name="Posewitz M.C."/>
        </authorList>
    </citation>
    <scope>NUCLEOTIDE SEQUENCE</scope>
    <source>
        <strain evidence="2">GSL018</strain>
    </source>
</reference>
<feature type="region of interest" description="Disordered" evidence="1">
    <location>
        <begin position="159"/>
        <end position="197"/>
    </location>
</feature>
<gene>
    <name evidence="2" type="ORF">TSPGSL018_10299</name>
</gene>
<dbReference type="EMBL" id="GBEZ01018704">
    <property type="protein sequence ID" value="JAC67761.1"/>
    <property type="molecule type" value="Transcribed_RNA"/>
</dbReference>
<proteinExistence type="predicted"/>
<protein>
    <submittedName>
        <fullName evidence="2">Uncharacterized protein</fullName>
    </submittedName>
</protein>
<dbReference type="AlphaFoldDB" id="A0A061RB74"/>
<feature type="compositionally biased region" description="Basic and acidic residues" evidence="1">
    <location>
        <begin position="187"/>
        <end position="197"/>
    </location>
</feature>
<sequence length="238" mass="26456">MACLCFLRVSGHTMLYDTPVVHCKSFSTVRPCRGTQGKQHVSTRGDSHRTFTSYDWRGNITGGSRTSTRLFAAYEPSPLDTSLLLPQLTVLSVVGLAGAYWWFAVVPSARVRLAVNKRTGALREYLEELKRDDSRRLERWFYSNWLEKMDPETKYLLRDEESSREDAAGSQSARPSMRLGETGGVGDGRDAEDSLEEVVRKARRAPRFWSADNPVLAGAAVTILGAALLEALSQAGRP</sequence>
<accession>A0A061RB74</accession>
<evidence type="ECO:0000256" key="1">
    <source>
        <dbReference type="SAM" id="MobiDB-lite"/>
    </source>
</evidence>